<dbReference type="GO" id="GO:0003676">
    <property type="term" value="F:nucleic acid binding"/>
    <property type="evidence" value="ECO:0007669"/>
    <property type="project" value="InterPro"/>
</dbReference>
<feature type="domain" description="Integrase catalytic" evidence="2">
    <location>
        <begin position="1"/>
        <end position="79"/>
    </location>
</feature>
<name>A0A699JWL9_TANCI</name>
<dbReference type="InterPro" id="IPR001584">
    <property type="entry name" value="Integrase_cat-core"/>
</dbReference>
<dbReference type="SUPFAM" id="SSF53098">
    <property type="entry name" value="Ribonuclease H-like"/>
    <property type="match status" value="1"/>
</dbReference>
<evidence type="ECO:0000313" key="3">
    <source>
        <dbReference type="EMBL" id="GFA61500.1"/>
    </source>
</evidence>
<dbReference type="Pfam" id="PF00665">
    <property type="entry name" value="rve"/>
    <property type="match status" value="1"/>
</dbReference>
<feature type="region of interest" description="Disordered" evidence="1">
    <location>
        <begin position="244"/>
        <end position="270"/>
    </location>
</feature>
<dbReference type="EMBL" id="BKCJ010455538">
    <property type="protein sequence ID" value="GFA61500.1"/>
    <property type="molecule type" value="Genomic_DNA"/>
</dbReference>
<evidence type="ECO:0000256" key="1">
    <source>
        <dbReference type="SAM" id="MobiDB-lite"/>
    </source>
</evidence>
<dbReference type="AlphaFoldDB" id="A0A699JWL9"/>
<reference evidence="3" key="1">
    <citation type="journal article" date="2019" name="Sci. Rep.">
        <title>Draft genome of Tanacetum cinerariifolium, the natural source of mosquito coil.</title>
        <authorList>
            <person name="Yamashiro T."/>
            <person name="Shiraishi A."/>
            <person name="Satake H."/>
            <person name="Nakayama K."/>
        </authorList>
    </citation>
    <scope>NUCLEOTIDE SEQUENCE</scope>
</reference>
<dbReference type="InterPro" id="IPR052160">
    <property type="entry name" value="Gypsy_RT_Integrase-like"/>
</dbReference>
<proteinExistence type="predicted"/>
<dbReference type="InterPro" id="IPR012337">
    <property type="entry name" value="RNaseH-like_sf"/>
</dbReference>
<protein>
    <submittedName>
        <fullName evidence="3">Retrovirus-related Pol polyprotein from transposon 412 family</fullName>
    </submittedName>
</protein>
<dbReference type="PANTHER" id="PTHR47266">
    <property type="entry name" value="ENDONUCLEASE-RELATED"/>
    <property type="match status" value="1"/>
</dbReference>
<accession>A0A699JWL9</accession>
<evidence type="ECO:0000259" key="2">
    <source>
        <dbReference type="PROSITE" id="PS50994"/>
    </source>
</evidence>
<dbReference type="Gene3D" id="3.30.420.10">
    <property type="entry name" value="Ribonuclease H-like superfamily/Ribonuclease H"/>
    <property type="match status" value="1"/>
</dbReference>
<comment type="caution">
    <text evidence="3">The sequence shown here is derived from an EMBL/GenBank/DDBJ whole genome shotgun (WGS) entry which is preliminary data.</text>
</comment>
<dbReference type="GO" id="GO:0015074">
    <property type="term" value="P:DNA integration"/>
    <property type="evidence" value="ECO:0007669"/>
    <property type="project" value="InterPro"/>
</dbReference>
<organism evidence="3">
    <name type="scientific">Tanacetum cinerariifolium</name>
    <name type="common">Dalmatian daisy</name>
    <name type="synonym">Chrysanthemum cinerariifolium</name>
    <dbReference type="NCBI Taxonomy" id="118510"/>
    <lineage>
        <taxon>Eukaryota</taxon>
        <taxon>Viridiplantae</taxon>
        <taxon>Streptophyta</taxon>
        <taxon>Embryophyta</taxon>
        <taxon>Tracheophyta</taxon>
        <taxon>Spermatophyta</taxon>
        <taxon>Magnoliopsida</taxon>
        <taxon>eudicotyledons</taxon>
        <taxon>Gunneridae</taxon>
        <taxon>Pentapetalae</taxon>
        <taxon>asterids</taxon>
        <taxon>campanulids</taxon>
        <taxon>Asterales</taxon>
        <taxon>Asteraceae</taxon>
        <taxon>Asteroideae</taxon>
        <taxon>Anthemideae</taxon>
        <taxon>Anthemidinae</taxon>
        <taxon>Tanacetum</taxon>
    </lineage>
</organism>
<dbReference type="PROSITE" id="PS50994">
    <property type="entry name" value="INTEGRASE"/>
    <property type="match status" value="1"/>
</dbReference>
<feature type="non-terminal residue" evidence="3">
    <location>
        <position position="1"/>
    </location>
</feature>
<dbReference type="InterPro" id="IPR036397">
    <property type="entry name" value="RNaseH_sf"/>
</dbReference>
<sequence>EIFDVWGIDFLGPFPSSKGNEYILVAVDYLSKWVEAKALPTNDVRVVVKFLKSLFGRFGTPRAIISDRGTYFCSDQFAKGENRASWSDKLDDVLWAFCIAFKTPIGCTPYKLVYEKACHLSIELEHKAYWALKHCNFDLKTVSDHQKVQLNELNELRDHAYENYLIYKEKTKKIHDSKIKDRVFSICDRVLLFNSRLKIFSRELKTTGPDPSPCPMSSLMGPLSYLKPMVLTLREHICQKWTKSKQNGQTQAQERKKFKKLKPKANSSQI</sequence>
<gene>
    <name evidence="3" type="ORF">Tci_633472</name>
</gene>